<name>A0ABW1EFK5_9BACT</name>
<accession>A0ABW1EFK5</accession>
<sequence length="148" mass="16859">MAEPTLAVIGVYRPQISTETWQEQWNVTADDNATQEHFDKLVLIEAVAEGLDEPFDMGKFGQMQAEFPDNPRYMQVGYDEGLLSIDGETLIQRDMNCVHGSGPLRFAVYLHLYDPERPLLWQRGEVTCPQVQDIPVRLLLLMPYNACS</sequence>
<proteinExistence type="predicted"/>
<protein>
    <submittedName>
        <fullName evidence="1">Uncharacterized protein</fullName>
    </submittedName>
</protein>
<dbReference type="RefSeq" id="WP_263336277.1">
    <property type="nucleotide sequence ID" value="NZ_JAGSYH010000003.1"/>
</dbReference>
<evidence type="ECO:0000313" key="1">
    <source>
        <dbReference type="EMBL" id="MFC5862636.1"/>
    </source>
</evidence>
<keyword evidence="2" id="KW-1185">Reference proteome</keyword>
<dbReference type="EMBL" id="JBHSPH010000002">
    <property type="protein sequence ID" value="MFC5862636.1"/>
    <property type="molecule type" value="Genomic_DNA"/>
</dbReference>
<dbReference type="Proteomes" id="UP001596091">
    <property type="component" value="Unassembled WGS sequence"/>
</dbReference>
<organism evidence="1 2">
    <name type="scientific">Acidicapsa dinghuensis</name>
    <dbReference type="NCBI Taxonomy" id="2218256"/>
    <lineage>
        <taxon>Bacteria</taxon>
        <taxon>Pseudomonadati</taxon>
        <taxon>Acidobacteriota</taxon>
        <taxon>Terriglobia</taxon>
        <taxon>Terriglobales</taxon>
        <taxon>Acidobacteriaceae</taxon>
        <taxon>Acidicapsa</taxon>
    </lineage>
</organism>
<evidence type="ECO:0000313" key="2">
    <source>
        <dbReference type="Proteomes" id="UP001596091"/>
    </source>
</evidence>
<comment type="caution">
    <text evidence="1">The sequence shown here is derived from an EMBL/GenBank/DDBJ whole genome shotgun (WGS) entry which is preliminary data.</text>
</comment>
<gene>
    <name evidence="1" type="ORF">ACFPT7_10075</name>
</gene>
<reference evidence="2" key="1">
    <citation type="journal article" date="2019" name="Int. J. Syst. Evol. Microbiol.">
        <title>The Global Catalogue of Microorganisms (GCM) 10K type strain sequencing project: providing services to taxonomists for standard genome sequencing and annotation.</title>
        <authorList>
            <consortium name="The Broad Institute Genomics Platform"/>
            <consortium name="The Broad Institute Genome Sequencing Center for Infectious Disease"/>
            <person name="Wu L."/>
            <person name="Ma J."/>
        </authorList>
    </citation>
    <scope>NUCLEOTIDE SEQUENCE [LARGE SCALE GENOMIC DNA]</scope>
    <source>
        <strain evidence="2">JCM 4087</strain>
    </source>
</reference>